<evidence type="ECO:0000256" key="2">
    <source>
        <dbReference type="ARBA" id="ARBA00023121"/>
    </source>
</evidence>
<comment type="similarity">
    <text evidence="1 6">Belongs to the calycin superfamily. Fatty-acid binding protein (FABP) family.</text>
</comment>
<dbReference type="Pfam" id="PF00061">
    <property type="entry name" value="Lipocalin"/>
    <property type="match status" value="1"/>
</dbReference>
<reference evidence="8" key="1">
    <citation type="submission" date="2022-01" db="EMBL/GenBank/DDBJ databases">
        <authorList>
            <person name="King R."/>
        </authorList>
    </citation>
    <scope>NUCLEOTIDE SEQUENCE</scope>
</reference>
<feature type="domain" description="Cytosolic fatty-acid binding proteins" evidence="7">
    <location>
        <begin position="9"/>
        <end position="26"/>
    </location>
</feature>
<evidence type="ECO:0000313" key="8">
    <source>
        <dbReference type="EMBL" id="CAH1110175.1"/>
    </source>
</evidence>
<dbReference type="InterPro" id="IPR012674">
    <property type="entry name" value="Calycin"/>
</dbReference>
<evidence type="ECO:0000313" key="9">
    <source>
        <dbReference type="Proteomes" id="UP001153636"/>
    </source>
</evidence>
<dbReference type="GO" id="GO:0005504">
    <property type="term" value="F:fatty acid binding"/>
    <property type="evidence" value="ECO:0007669"/>
    <property type="project" value="UniProtKB-ARBA"/>
</dbReference>
<dbReference type="AlphaFoldDB" id="A0A9P0D148"/>
<dbReference type="InterPro" id="IPR031259">
    <property type="entry name" value="ILBP"/>
</dbReference>
<keyword evidence="2" id="KW-0446">Lipid-binding</keyword>
<evidence type="ECO:0000256" key="1">
    <source>
        <dbReference type="ARBA" id="ARBA00008390"/>
    </source>
</evidence>
<dbReference type="Gene3D" id="2.40.128.20">
    <property type="match status" value="1"/>
</dbReference>
<evidence type="ECO:0000256" key="6">
    <source>
        <dbReference type="RuleBase" id="RU003696"/>
    </source>
</evidence>
<dbReference type="OrthoDB" id="354351at2759"/>
<dbReference type="EMBL" id="OV651816">
    <property type="protein sequence ID" value="CAH1110175.1"/>
    <property type="molecule type" value="Genomic_DNA"/>
</dbReference>
<comment type="function">
    <text evidence="3">Binds fatty acids in a 1:1 molar ratio.</text>
</comment>
<dbReference type="InterPro" id="IPR000463">
    <property type="entry name" value="Fatty_acid-bd"/>
</dbReference>
<organism evidence="8 9">
    <name type="scientific">Psylliodes chrysocephalus</name>
    <dbReference type="NCBI Taxonomy" id="3402493"/>
    <lineage>
        <taxon>Eukaryota</taxon>
        <taxon>Metazoa</taxon>
        <taxon>Ecdysozoa</taxon>
        <taxon>Arthropoda</taxon>
        <taxon>Hexapoda</taxon>
        <taxon>Insecta</taxon>
        <taxon>Pterygota</taxon>
        <taxon>Neoptera</taxon>
        <taxon>Endopterygota</taxon>
        <taxon>Coleoptera</taxon>
        <taxon>Polyphaga</taxon>
        <taxon>Cucujiformia</taxon>
        <taxon>Chrysomeloidea</taxon>
        <taxon>Chrysomelidae</taxon>
        <taxon>Galerucinae</taxon>
        <taxon>Alticini</taxon>
        <taxon>Psylliodes</taxon>
    </lineage>
</organism>
<dbReference type="InterPro" id="IPR000566">
    <property type="entry name" value="Lipocln_cytosolic_FA-bd_dom"/>
</dbReference>
<dbReference type="PRINTS" id="PR00178">
    <property type="entry name" value="FATTYACIDBP"/>
</dbReference>
<protein>
    <recommendedName>
        <fullName evidence="4">Fatty acid-binding protein, muscle</fullName>
    </recommendedName>
    <alternativeName>
        <fullName evidence="5">M-FABP</fullName>
    </alternativeName>
</protein>
<dbReference type="PANTHER" id="PTHR11955">
    <property type="entry name" value="FATTY ACID BINDING PROTEIN"/>
    <property type="match status" value="1"/>
</dbReference>
<dbReference type="PROSITE" id="PS00214">
    <property type="entry name" value="FABP"/>
    <property type="match status" value="1"/>
</dbReference>
<dbReference type="Proteomes" id="UP001153636">
    <property type="component" value="Chromosome 4"/>
</dbReference>
<gene>
    <name evidence="8" type="ORF">PSYICH_LOCUS9855</name>
</gene>
<accession>A0A9P0D148</accession>
<keyword evidence="9" id="KW-1185">Reference proteome</keyword>
<dbReference type="FunFam" id="2.40.128.20:FF:000001">
    <property type="entry name" value="Fatty acid-binding protein, adipocyte"/>
    <property type="match status" value="1"/>
</dbReference>
<evidence type="ECO:0000259" key="7">
    <source>
        <dbReference type="PROSITE" id="PS00214"/>
    </source>
</evidence>
<proteinExistence type="inferred from homology"/>
<evidence type="ECO:0000256" key="3">
    <source>
        <dbReference type="ARBA" id="ARBA00057009"/>
    </source>
</evidence>
<evidence type="ECO:0000256" key="4">
    <source>
        <dbReference type="ARBA" id="ARBA00072951"/>
    </source>
</evidence>
<name>A0A9P0D148_9CUCU</name>
<evidence type="ECO:0000256" key="5">
    <source>
        <dbReference type="ARBA" id="ARBA00081149"/>
    </source>
</evidence>
<keyword evidence="6" id="KW-0813">Transport</keyword>
<sequence length="136" mass="14960">MSLVGILGKKYKLEKSENFDDYMKTLGVGFVTRKAGAAVSPVVDLQKDGDQYVLSSCSTFKNVILKFTPGVEFDQETPDGRKVKATISIDGNTLHEVQKDAEGKETTIDRTFTADEVKMVMSVNNVTATRIYKAQA</sequence>
<dbReference type="SUPFAM" id="SSF50814">
    <property type="entry name" value="Lipocalins"/>
    <property type="match status" value="1"/>
</dbReference>